<evidence type="ECO:0000256" key="2">
    <source>
        <dbReference type="ARBA" id="ARBA00022827"/>
    </source>
</evidence>
<keyword evidence="5" id="KW-0963">Cytoplasm</keyword>
<comment type="catalytic activity">
    <reaction evidence="5">
        <text>a tetracycline + NADPH + O2 + H(+) = an 11a-hydroxytetracycline + NADP(+) + H2O</text>
        <dbReference type="Rhea" id="RHEA:61444"/>
        <dbReference type="ChEBI" id="CHEBI:15377"/>
        <dbReference type="ChEBI" id="CHEBI:15378"/>
        <dbReference type="ChEBI" id="CHEBI:15379"/>
        <dbReference type="ChEBI" id="CHEBI:57783"/>
        <dbReference type="ChEBI" id="CHEBI:58349"/>
        <dbReference type="ChEBI" id="CHEBI:144644"/>
        <dbReference type="ChEBI" id="CHEBI:144645"/>
    </reaction>
</comment>
<name>A0ABQ2J3Q6_9ACTN</name>
<dbReference type="InterPro" id="IPR043683">
    <property type="entry name" value="TetX_monooxygenase"/>
</dbReference>
<evidence type="ECO:0000256" key="5">
    <source>
        <dbReference type="HAMAP-Rule" id="MF_00845"/>
    </source>
</evidence>
<keyword evidence="2 5" id="KW-0274">FAD</keyword>
<dbReference type="RefSeq" id="WP_189096922.1">
    <property type="nucleotide sequence ID" value="NZ_BMND01000005.1"/>
</dbReference>
<keyword evidence="4 5" id="KW-0503">Monooxygenase</keyword>
<feature type="binding site" evidence="5">
    <location>
        <position position="301"/>
    </location>
    <ligand>
        <name>FAD</name>
        <dbReference type="ChEBI" id="CHEBI:57692"/>
    </ligand>
</feature>
<comment type="caution">
    <text evidence="5">Lacks conserved residue(s) required for the propagation of feature annotation.</text>
</comment>
<keyword evidence="5" id="KW-0521">NADP</keyword>
<dbReference type="EC" id="1.14.13.-" evidence="5"/>
<comment type="domain">
    <text evidence="5">Consists of an N-terminal FAD-binding domain with a Rossman fold and a C-terminal substrate-binding domain.</text>
</comment>
<evidence type="ECO:0000256" key="1">
    <source>
        <dbReference type="ARBA" id="ARBA00022630"/>
    </source>
</evidence>
<comment type="caution">
    <text evidence="7">The sequence shown here is derived from an EMBL/GenBank/DDBJ whole genome shotgun (WGS) entry which is preliminary data.</text>
</comment>
<sequence length="381" mass="40177">MNPATPRIAIIGAGPGGLLCARVLRRDGLPVTVFEQDDSVEAPDRHGVPELWLTTGQEALEAAGLRAECAGLTRPAGQELRLLDHTATVRFRQTPAPGAAGGPEIGRGALRRLLLDSLPPGTVRWGSYLRTLHPLGGGRHTAEFDDGHTEDFDVVIGADGAWSRVRPVLSDATPHYCGVTFVEARFEDADTRHPHLARLVGDGVMLALSAGRGLLARRLGHGRLRVQAAFRGSQDWAAAAGVAMTDTAAVRAVLLDAFAGWDDRLLALLRDNDGGFRNRPLFALPSPHTWTPTPGLTLLGDAAHLTAPFAAEGAGLALLDGAALGRALAGDRDPHAALHTYETAMWPRAARAAEAAATALAEAFAPDAPHGTLRRLRAEAP</sequence>
<keyword evidence="5" id="KW-0547">Nucleotide-binding</keyword>
<proteinExistence type="inferred from homology"/>
<feature type="binding site" evidence="5">
    <location>
        <position position="107"/>
    </location>
    <ligand>
        <name>FAD</name>
        <dbReference type="ChEBI" id="CHEBI:57692"/>
    </ligand>
</feature>
<dbReference type="Proteomes" id="UP000600080">
    <property type="component" value="Unassembled WGS sequence"/>
</dbReference>
<comment type="subcellular location">
    <subcellularLocation>
        <location evidence="5">Cytoplasm</location>
    </subcellularLocation>
</comment>
<dbReference type="EMBL" id="BMND01000005">
    <property type="protein sequence ID" value="GGN39547.1"/>
    <property type="molecule type" value="Genomic_DNA"/>
</dbReference>
<evidence type="ECO:0000313" key="8">
    <source>
        <dbReference type="Proteomes" id="UP000600080"/>
    </source>
</evidence>
<dbReference type="Pfam" id="PF01494">
    <property type="entry name" value="FAD_binding_3"/>
    <property type="match status" value="1"/>
</dbReference>
<feature type="domain" description="FAD-binding" evidence="6">
    <location>
        <begin position="8"/>
        <end position="170"/>
    </location>
</feature>
<dbReference type="HAMAP" id="MF_00845">
    <property type="entry name" value="TetX_monooxygenase"/>
    <property type="match status" value="1"/>
</dbReference>
<evidence type="ECO:0000259" key="6">
    <source>
        <dbReference type="Pfam" id="PF01494"/>
    </source>
</evidence>
<comment type="similarity">
    <text evidence="5">Belongs to the aromatic-ring hydroxylase family. TetX subfamily.</text>
</comment>
<keyword evidence="3 5" id="KW-0560">Oxidoreductase</keyword>
<organism evidence="7 8">
    <name type="scientific">Streptomyces kronopolitis</name>
    <dbReference type="NCBI Taxonomy" id="1612435"/>
    <lineage>
        <taxon>Bacteria</taxon>
        <taxon>Bacillati</taxon>
        <taxon>Actinomycetota</taxon>
        <taxon>Actinomycetes</taxon>
        <taxon>Kitasatosporales</taxon>
        <taxon>Streptomycetaceae</taxon>
        <taxon>Streptomyces</taxon>
    </lineage>
</organism>
<evidence type="ECO:0000256" key="4">
    <source>
        <dbReference type="ARBA" id="ARBA00023033"/>
    </source>
</evidence>
<dbReference type="PRINTS" id="PR00420">
    <property type="entry name" value="RNGMNOXGNASE"/>
</dbReference>
<dbReference type="SUPFAM" id="SSF51905">
    <property type="entry name" value="FAD/NAD(P)-binding domain"/>
    <property type="match status" value="1"/>
</dbReference>
<reference evidence="8" key="1">
    <citation type="journal article" date="2019" name="Int. J. Syst. Evol. Microbiol.">
        <title>The Global Catalogue of Microorganisms (GCM) 10K type strain sequencing project: providing services to taxonomists for standard genome sequencing and annotation.</title>
        <authorList>
            <consortium name="The Broad Institute Genomics Platform"/>
            <consortium name="The Broad Institute Genome Sequencing Center for Infectious Disease"/>
            <person name="Wu L."/>
            <person name="Ma J."/>
        </authorList>
    </citation>
    <scope>NUCLEOTIDE SEQUENCE [LARGE SCALE GENOMIC DNA]</scope>
    <source>
        <strain evidence="8">CGMCC 4.7323</strain>
    </source>
</reference>
<keyword evidence="8" id="KW-1185">Reference proteome</keyword>
<comment type="cofactor">
    <cofactor evidence="5">
        <name>FAD</name>
        <dbReference type="ChEBI" id="CHEBI:57692"/>
    </cofactor>
</comment>
<evidence type="ECO:0000313" key="7">
    <source>
        <dbReference type="EMBL" id="GGN39547.1"/>
    </source>
</evidence>
<comment type="subunit">
    <text evidence="5">Monomer.</text>
</comment>
<protein>
    <recommendedName>
        <fullName evidence="5">Flavin-dependent monooxygenase</fullName>
    </recommendedName>
    <alternativeName>
        <fullName evidence="5">TetX monooxygenase</fullName>
        <shortName evidence="5">TetX</shortName>
        <ecNumber evidence="5">1.14.13.-</ecNumber>
    </alternativeName>
</protein>
<gene>
    <name evidence="7" type="ORF">GCM10012285_16600</name>
</gene>
<dbReference type="PANTHER" id="PTHR46972">
    <property type="entry name" value="MONOOXYGENASE ASQM-RELATED"/>
    <property type="match status" value="1"/>
</dbReference>
<dbReference type="GeneID" id="301547512"/>
<dbReference type="InterPro" id="IPR002938">
    <property type="entry name" value="FAD-bd"/>
</dbReference>
<comment type="function">
    <text evidence="5">An FAD-requiring monooxygenase active on some tetracycline antibiotic derivatives, which leads to their inactivation. Hydroxylates carbon 11a of tetracycline and some analogs.</text>
</comment>
<keyword evidence="1 5" id="KW-0285">Flavoprotein</keyword>
<dbReference type="Gene3D" id="3.50.50.60">
    <property type="entry name" value="FAD/NAD(P)-binding domain"/>
    <property type="match status" value="1"/>
</dbReference>
<dbReference type="PANTHER" id="PTHR46972:SF1">
    <property type="entry name" value="FAD DEPENDENT OXIDOREDUCTASE DOMAIN-CONTAINING PROTEIN"/>
    <property type="match status" value="1"/>
</dbReference>
<accession>A0ABQ2J3Q6</accession>
<evidence type="ECO:0000256" key="3">
    <source>
        <dbReference type="ARBA" id="ARBA00023002"/>
    </source>
</evidence>
<dbReference type="InterPro" id="IPR036188">
    <property type="entry name" value="FAD/NAD-bd_sf"/>
</dbReference>